<evidence type="ECO:0000256" key="1">
    <source>
        <dbReference type="ARBA" id="ARBA00022468"/>
    </source>
</evidence>
<evidence type="ECO:0000313" key="5">
    <source>
        <dbReference type="Proteomes" id="UP000279833"/>
    </source>
</evidence>
<dbReference type="AlphaFoldDB" id="A0A183JYL4"/>
<name>A0A183JYL4_9TREM</name>
<dbReference type="Gene3D" id="2.30.29.230">
    <property type="match status" value="1"/>
</dbReference>
<dbReference type="WBParaSite" id="SCUD_0000782001-mRNA-1">
    <property type="protein sequence ID" value="SCUD_0000782001-mRNA-1"/>
    <property type="gene ID" value="SCUD_0000782001"/>
</dbReference>
<keyword evidence="1" id="KW-0343">GTPase activation</keyword>
<dbReference type="STRING" id="6186.A0A183JYL4"/>
<reference evidence="4 5" key="2">
    <citation type="submission" date="2018-11" db="EMBL/GenBank/DDBJ databases">
        <authorList>
            <consortium name="Pathogen Informatics"/>
        </authorList>
    </citation>
    <scope>NUCLEOTIDE SEQUENCE [LARGE SCALE GENOMIC DNA]</scope>
    <source>
        <strain evidence="4">Dakar</strain>
        <strain evidence="5">Dakar, Senegal</strain>
    </source>
</reference>
<gene>
    <name evidence="4" type="ORF">SCUD_LOCUS7820</name>
</gene>
<accession>A0A183JYL4</accession>
<dbReference type="Pfam" id="PF12068">
    <property type="entry name" value="PH_RBD"/>
    <property type="match status" value="1"/>
</dbReference>
<evidence type="ECO:0000313" key="4">
    <source>
        <dbReference type="EMBL" id="VDP27870.1"/>
    </source>
</evidence>
<evidence type="ECO:0000313" key="6">
    <source>
        <dbReference type="WBParaSite" id="SCUD_0000782001-mRNA-1"/>
    </source>
</evidence>
<dbReference type="Proteomes" id="UP000279833">
    <property type="component" value="Unassembled WGS sequence"/>
</dbReference>
<reference evidence="6" key="1">
    <citation type="submission" date="2016-06" db="UniProtKB">
        <authorList>
            <consortium name="WormBaseParasite"/>
        </authorList>
    </citation>
    <scope>IDENTIFICATION</scope>
</reference>
<proteinExistence type="predicted"/>
<protein>
    <submittedName>
        <fullName evidence="6">PH_RBD domain-containing protein</fullName>
    </submittedName>
</protein>
<evidence type="ECO:0000256" key="2">
    <source>
        <dbReference type="SAM" id="MobiDB-lite"/>
    </source>
</evidence>
<dbReference type="GO" id="GO:0005096">
    <property type="term" value="F:GTPase activator activity"/>
    <property type="evidence" value="ECO:0007669"/>
    <property type="project" value="UniProtKB-KW"/>
</dbReference>
<keyword evidence="5" id="KW-1185">Reference proteome</keyword>
<feature type="domain" description="Small G protein signalling modulator 1/2 Rab-binding" evidence="3">
    <location>
        <begin position="54"/>
        <end position="101"/>
    </location>
</feature>
<feature type="region of interest" description="Disordered" evidence="2">
    <location>
        <begin position="189"/>
        <end position="212"/>
    </location>
</feature>
<organism evidence="6">
    <name type="scientific">Schistosoma curassoni</name>
    <dbReference type="NCBI Taxonomy" id="6186"/>
    <lineage>
        <taxon>Eukaryota</taxon>
        <taxon>Metazoa</taxon>
        <taxon>Spiralia</taxon>
        <taxon>Lophotrochozoa</taxon>
        <taxon>Platyhelminthes</taxon>
        <taxon>Trematoda</taxon>
        <taxon>Digenea</taxon>
        <taxon>Strigeidida</taxon>
        <taxon>Schistosomatoidea</taxon>
        <taxon>Schistosomatidae</taxon>
        <taxon>Schistosoma</taxon>
    </lineage>
</organism>
<evidence type="ECO:0000259" key="3">
    <source>
        <dbReference type="Pfam" id="PF12068"/>
    </source>
</evidence>
<sequence length="298" mass="33579">MPTNRTIRTGSCAFLPQMNEFNSTKSNRNFKSNKHIALAAKEHVESMHQSLRTRLLYGKNNVLMQPSNSSNPIPGYLSLIDGECGKLIVLKWTPNSAVTTPQMNNHNEEFCFSNDSILDSRLDLDDLNEKDHILTFLNCLEQGLKQRGGYLNPSSELDTSTSVTSEYSMKSYRPSMPFIFGNRNSLSPPLSTSITNNDTKTNSSITSSQNYPSTLYNKPSKLNQSLSLTSSKLRQRIYMNILKAFNHTDDMNNDEELQTPYSSPSICIPEEKCPVQHVYMIVSKTRDSHAMVCVILCL</sequence>
<dbReference type="EMBL" id="UZAK01032480">
    <property type="protein sequence ID" value="VDP27870.1"/>
    <property type="molecule type" value="Genomic_DNA"/>
</dbReference>
<dbReference type="InterPro" id="IPR021935">
    <property type="entry name" value="SGSM1/2_RBD"/>
</dbReference>